<dbReference type="HOGENOM" id="CLU_033536_0_1_0"/>
<feature type="transmembrane region" description="Helical" evidence="7">
    <location>
        <begin position="236"/>
        <end position="257"/>
    </location>
</feature>
<dbReference type="STRING" id="756272.Plabr_1347"/>
<dbReference type="KEGG" id="pbs:Plabr_1347"/>
<protein>
    <submittedName>
        <fullName evidence="9">Glycosyl transferase family 2</fullName>
    </submittedName>
</protein>
<accession>F0SNS3</accession>
<proteinExistence type="predicted"/>
<keyword evidence="10" id="KW-1185">Reference proteome</keyword>
<dbReference type="InterPro" id="IPR001173">
    <property type="entry name" value="Glyco_trans_2-like"/>
</dbReference>
<dbReference type="InterPro" id="IPR050256">
    <property type="entry name" value="Glycosyltransferase_2"/>
</dbReference>
<evidence type="ECO:0000256" key="6">
    <source>
        <dbReference type="ARBA" id="ARBA00023136"/>
    </source>
</evidence>
<organism evidence="9 10">
    <name type="scientific">Rubinisphaera brasiliensis (strain ATCC 49424 / DSM 5305 / JCM 21570 / IAM 15109 / NBRC 103401 / IFAM 1448)</name>
    <name type="common">Planctomyces brasiliensis</name>
    <dbReference type="NCBI Taxonomy" id="756272"/>
    <lineage>
        <taxon>Bacteria</taxon>
        <taxon>Pseudomonadati</taxon>
        <taxon>Planctomycetota</taxon>
        <taxon>Planctomycetia</taxon>
        <taxon>Planctomycetales</taxon>
        <taxon>Planctomycetaceae</taxon>
        <taxon>Rubinisphaera</taxon>
    </lineage>
</organism>
<evidence type="ECO:0000256" key="4">
    <source>
        <dbReference type="ARBA" id="ARBA00022692"/>
    </source>
</evidence>
<dbReference type="GO" id="GO:0016757">
    <property type="term" value="F:glycosyltransferase activity"/>
    <property type="evidence" value="ECO:0007669"/>
    <property type="project" value="UniProtKB-KW"/>
</dbReference>
<dbReference type="GO" id="GO:0005886">
    <property type="term" value="C:plasma membrane"/>
    <property type="evidence" value="ECO:0007669"/>
    <property type="project" value="TreeGrafter"/>
</dbReference>
<evidence type="ECO:0000256" key="7">
    <source>
        <dbReference type="SAM" id="Phobius"/>
    </source>
</evidence>
<evidence type="ECO:0000259" key="8">
    <source>
        <dbReference type="Pfam" id="PF00535"/>
    </source>
</evidence>
<keyword evidence="6 7" id="KW-0472">Membrane</keyword>
<evidence type="ECO:0000256" key="2">
    <source>
        <dbReference type="ARBA" id="ARBA00022676"/>
    </source>
</evidence>
<dbReference type="eggNOG" id="COG0463">
    <property type="taxonomic scope" value="Bacteria"/>
</dbReference>
<dbReference type="AlphaFoldDB" id="F0SNS3"/>
<sequence length="375" mass="41442">MTRATRPYPQSLSVVLPVFNEVNALDALYEQIVHALAEYSDALEIVFVNDGSTDGSAEKLDQLAHVSTVVKVVHLSRNFGHQAAVQAGLAQAGGEAIILMDSDLQDDPAALPRFVEHWRSGFDVVYAVRTDRKEQAWKRLLFTSYYRLLNAVSNVELPLDAGNFGLIDRCVLNCINDLPERDRYFPGLRSWVGFRQIGLPVARNARYDDTPRVSLMGLFRLAKTALFSFSNVPLSMFYVIGGLSLFVCGMLGCFALYHKLITGLAIPGWTSTTMVVSLFGAINSLGIAVLGEYATRIYDQVRARPNYLVARTVGCHSARSSYDHDLDLLTDGSPEARLLQWVEDHLQPATLNQTPDEPRYTAAKTELADSAAAHD</sequence>
<evidence type="ECO:0000313" key="10">
    <source>
        <dbReference type="Proteomes" id="UP000006860"/>
    </source>
</evidence>
<dbReference type="CDD" id="cd04187">
    <property type="entry name" value="DPM1_like_bac"/>
    <property type="match status" value="1"/>
</dbReference>
<gene>
    <name evidence="9" type="ordered locus">Plabr_1347</name>
</gene>
<reference evidence="10" key="1">
    <citation type="submission" date="2011-02" db="EMBL/GenBank/DDBJ databases">
        <title>The complete genome of Planctomyces brasiliensis DSM 5305.</title>
        <authorList>
            <person name="Lucas S."/>
            <person name="Copeland A."/>
            <person name="Lapidus A."/>
            <person name="Bruce D."/>
            <person name="Goodwin L."/>
            <person name="Pitluck S."/>
            <person name="Kyrpides N."/>
            <person name="Mavromatis K."/>
            <person name="Pagani I."/>
            <person name="Ivanova N."/>
            <person name="Ovchinnikova G."/>
            <person name="Lu M."/>
            <person name="Detter J.C."/>
            <person name="Han C."/>
            <person name="Land M."/>
            <person name="Hauser L."/>
            <person name="Markowitz V."/>
            <person name="Cheng J.-F."/>
            <person name="Hugenholtz P."/>
            <person name="Woyke T."/>
            <person name="Wu D."/>
            <person name="Tindall B."/>
            <person name="Pomrenke H.G."/>
            <person name="Brambilla E."/>
            <person name="Klenk H.-P."/>
            <person name="Eisen J.A."/>
        </authorList>
    </citation>
    <scope>NUCLEOTIDE SEQUENCE [LARGE SCALE GENOMIC DNA]</scope>
    <source>
        <strain evidence="10">ATCC 49424 / DSM 5305 / JCM 21570 / NBRC 103401 / IFAM 1448</strain>
    </source>
</reference>
<dbReference type="SUPFAM" id="SSF53448">
    <property type="entry name" value="Nucleotide-diphospho-sugar transferases"/>
    <property type="match status" value="1"/>
</dbReference>
<dbReference type="PANTHER" id="PTHR48090:SF1">
    <property type="entry name" value="PROPHAGE BACTOPRENOL GLUCOSYL TRANSFERASE HOMOLOG"/>
    <property type="match status" value="1"/>
</dbReference>
<keyword evidence="2" id="KW-0328">Glycosyltransferase</keyword>
<dbReference type="OrthoDB" id="9807778at2"/>
<dbReference type="RefSeq" id="WP_013627690.1">
    <property type="nucleotide sequence ID" value="NC_015174.1"/>
</dbReference>
<evidence type="ECO:0000256" key="3">
    <source>
        <dbReference type="ARBA" id="ARBA00022679"/>
    </source>
</evidence>
<dbReference type="Gene3D" id="3.90.550.10">
    <property type="entry name" value="Spore Coat Polysaccharide Biosynthesis Protein SpsA, Chain A"/>
    <property type="match status" value="1"/>
</dbReference>
<keyword evidence="5 7" id="KW-1133">Transmembrane helix</keyword>
<dbReference type="Pfam" id="PF00535">
    <property type="entry name" value="Glycos_transf_2"/>
    <property type="match status" value="1"/>
</dbReference>
<dbReference type="InterPro" id="IPR029044">
    <property type="entry name" value="Nucleotide-diphossugar_trans"/>
</dbReference>
<keyword evidence="3 9" id="KW-0808">Transferase</keyword>
<comment type="subcellular location">
    <subcellularLocation>
        <location evidence="1">Membrane</location>
        <topology evidence="1">Multi-pass membrane protein</topology>
    </subcellularLocation>
</comment>
<dbReference type="Proteomes" id="UP000006860">
    <property type="component" value="Chromosome"/>
</dbReference>
<evidence type="ECO:0000256" key="5">
    <source>
        <dbReference type="ARBA" id="ARBA00022989"/>
    </source>
</evidence>
<dbReference type="PANTHER" id="PTHR48090">
    <property type="entry name" value="UNDECAPRENYL-PHOSPHATE 4-DEOXY-4-FORMAMIDO-L-ARABINOSE TRANSFERASE-RELATED"/>
    <property type="match status" value="1"/>
</dbReference>
<dbReference type="EMBL" id="CP002546">
    <property type="protein sequence ID" value="ADY58959.1"/>
    <property type="molecule type" value="Genomic_DNA"/>
</dbReference>
<feature type="domain" description="Glycosyltransferase 2-like" evidence="8">
    <location>
        <begin position="13"/>
        <end position="169"/>
    </location>
</feature>
<evidence type="ECO:0000256" key="1">
    <source>
        <dbReference type="ARBA" id="ARBA00004141"/>
    </source>
</evidence>
<feature type="transmembrane region" description="Helical" evidence="7">
    <location>
        <begin position="269"/>
        <end position="294"/>
    </location>
</feature>
<name>F0SNS3_RUBBR</name>
<keyword evidence="4 7" id="KW-0812">Transmembrane</keyword>
<evidence type="ECO:0000313" key="9">
    <source>
        <dbReference type="EMBL" id="ADY58959.1"/>
    </source>
</evidence>